<dbReference type="Proteomes" id="UP001273166">
    <property type="component" value="Unassembled WGS sequence"/>
</dbReference>
<dbReference type="InterPro" id="IPR050426">
    <property type="entry name" value="Glycosyltransferase_28"/>
</dbReference>
<evidence type="ECO:0000313" key="6">
    <source>
        <dbReference type="Proteomes" id="UP001273166"/>
    </source>
</evidence>
<dbReference type="Pfam" id="PF03033">
    <property type="entry name" value="Glyco_transf_28"/>
    <property type="match status" value="1"/>
</dbReference>
<evidence type="ECO:0000256" key="2">
    <source>
        <dbReference type="SAM" id="MobiDB-lite"/>
    </source>
</evidence>
<dbReference type="PANTHER" id="PTHR48050">
    <property type="entry name" value="STEROL 3-BETA-GLUCOSYLTRANSFERASE"/>
    <property type="match status" value="1"/>
</dbReference>
<dbReference type="FunFam" id="3.40.50.2000:FF:000100">
    <property type="entry name" value="Glycosyltransferase family 1 protein"/>
    <property type="match status" value="1"/>
</dbReference>
<comment type="caution">
    <text evidence="5">The sequence shown here is derived from an EMBL/GenBank/DDBJ whole genome shotgun (WGS) entry which is preliminary data.</text>
</comment>
<reference evidence="5" key="1">
    <citation type="journal article" date="2023" name="Mol. Phylogenet. Evol.">
        <title>Genome-scale phylogeny and comparative genomics of the fungal order Sordariales.</title>
        <authorList>
            <person name="Hensen N."/>
            <person name="Bonometti L."/>
            <person name="Westerberg I."/>
            <person name="Brannstrom I.O."/>
            <person name="Guillou S."/>
            <person name="Cros-Aarteil S."/>
            <person name="Calhoun S."/>
            <person name="Haridas S."/>
            <person name="Kuo A."/>
            <person name="Mondo S."/>
            <person name="Pangilinan J."/>
            <person name="Riley R."/>
            <person name="LaButti K."/>
            <person name="Andreopoulos B."/>
            <person name="Lipzen A."/>
            <person name="Chen C."/>
            <person name="Yan M."/>
            <person name="Daum C."/>
            <person name="Ng V."/>
            <person name="Clum A."/>
            <person name="Steindorff A."/>
            <person name="Ohm R.A."/>
            <person name="Martin F."/>
            <person name="Silar P."/>
            <person name="Natvig D.O."/>
            <person name="Lalanne C."/>
            <person name="Gautier V."/>
            <person name="Ament-Velasquez S.L."/>
            <person name="Kruys A."/>
            <person name="Hutchinson M.I."/>
            <person name="Powell A.J."/>
            <person name="Barry K."/>
            <person name="Miller A.N."/>
            <person name="Grigoriev I.V."/>
            <person name="Debuchy R."/>
            <person name="Gladieux P."/>
            <person name="Hiltunen Thoren M."/>
            <person name="Johannesson H."/>
        </authorList>
    </citation>
    <scope>NUCLEOTIDE SEQUENCE</scope>
    <source>
        <strain evidence="5">CBS 333.67</strain>
    </source>
</reference>
<dbReference type="InterPro" id="IPR002213">
    <property type="entry name" value="UDP_glucos_trans"/>
</dbReference>
<dbReference type="RefSeq" id="XP_062723507.1">
    <property type="nucleotide sequence ID" value="XM_062868624.1"/>
</dbReference>
<evidence type="ECO:0000259" key="3">
    <source>
        <dbReference type="Pfam" id="PF03033"/>
    </source>
</evidence>
<evidence type="ECO:0000256" key="1">
    <source>
        <dbReference type="ARBA" id="ARBA00022679"/>
    </source>
</evidence>
<proteinExistence type="predicted"/>
<sequence>MAPTEKADNKMPHSQGAFDDGPPPPYELHSTGQFLSTTAAVALDGTLNVELSSSNASELRALLPAVTPSEPVRPDAASGPCPHLNIVIQVVGSRGDVQPFIAYGTALQRYGHRVRLATHGCFSQFVRDSGLEFYSIGGDPADLMAYMVKNPGLMPSFESLRGGDIGRKRRMIDEMLRGCWASCIEPDAETKRPFVADAIIANPPSFAHVHCAQALGIPAHIMFTMPWNATRAFPHPLVKMSSTDIEPGTANWLTYGVVELMTWQGVGDVINRWRKEQLELDKLADSMGPSITTYLRIPHTYCWSPALVPKPADWGSEIDVCGFFMRDEPSYTPPPDLDSFLAQGPAPVYVGFGSIVLDHPDRLYKAIIEAARRCGVRVIISRGWSNLGGDACNTADVFHLGDCPHEWLFKRVAAVVHHGGAGTTACGLVNARPTLIVPFFGDQPFWGSVVAAAGAGPKPIPQKELQADNLTDAIRYITSAAAYDAATRLAAQMRHESGVDAAVHSFHRNLPVAVHTCDIIPDQVARWSMTKHGKTVKLSDAAVAVLVAQKKIRISQVKPLRTREYDTDVRRWDPISGGAASVMGTVTDFGLSLGGLFVDPYKAYKRAAAGGGRGSSAAGAAALAVGSSAGSMTGVLAKGMLVDMPLALAEGMKNAPKLYGEEVPDHGKVTHWQSGGKVAAKTFGSGFYHGITGVAMQPWEGAKKDGFKGFLKGAGKGTIGLITKPGAALFGLVGYPALGIAKSLSAKKGVEKAILGAKGEQVDICASHGVGGQDVAQITARFENLCL</sequence>
<dbReference type="InterPro" id="IPR004276">
    <property type="entry name" value="GlycoTrans_28_N"/>
</dbReference>
<dbReference type="AlphaFoldDB" id="A0AAJ0M3K6"/>
<dbReference type="EMBL" id="JAUDZG010000002">
    <property type="protein sequence ID" value="KAK3307727.1"/>
    <property type="molecule type" value="Genomic_DNA"/>
</dbReference>
<dbReference type="InterPro" id="IPR010610">
    <property type="entry name" value="EryCIII-like_C"/>
</dbReference>
<dbReference type="CDD" id="cd03784">
    <property type="entry name" value="GT1_Gtf-like"/>
    <property type="match status" value="1"/>
</dbReference>
<gene>
    <name evidence="5" type="ORF">B0T15DRAFT_522388</name>
</gene>
<protein>
    <recommendedName>
        <fullName evidence="7">Glycosyltransferase family 28 N-terminal domain-containing protein</fullName>
    </recommendedName>
</protein>
<dbReference type="GeneID" id="87887453"/>
<name>A0AAJ0M3K6_9PEZI</name>
<dbReference type="Pfam" id="PF06722">
    <property type="entry name" value="EryCIII-like_C"/>
    <property type="match status" value="1"/>
</dbReference>
<accession>A0AAJ0M3K6</accession>
<evidence type="ECO:0008006" key="7">
    <source>
        <dbReference type="Google" id="ProtNLM"/>
    </source>
</evidence>
<keyword evidence="6" id="KW-1185">Reference proteome</keyword>
<reference evidence="5" key="2">
    <citation type="submission" date="2023-06" db="EMBL/GenBank/DDBJ databases">
        <authorList>
            <consortium name="Lawrence Berkeley National Laboratory"/>
            <person name="Mondo S.J."/>
            <person name="Hensen N."/>
            <person name="Bonometti L."/>
            <person name="Westerberg I."/>
            <person name="Brannstrom I.O."/>
            <person name="Guillou S."/>
            <person name="Cros-Aarteil S."/>
            <person name="Calhoun S."/>
            <person name="Haridas S."/>
            <person name="Kuo A."/>
            <person name="Pangilinan J."/>
            <person name="Riley R."/>
            <person name="Labutti K."/>
            <person name="Andreopoulos B."/>
            <person name="Lipzen A."/>
            <person name="Chen C."/>
            <person name="Yanf M."/>
            <person name="Daum C."/>
            <person name="Ng V."/>
            <person name="Clum A."/>
            <person name="Steindorff A."/>
            <person name="Ohm R."/>
            <person name="Martin F."/>
            <person name="Silar P."/>
            <person name="Natvig D."/>
            <person name="Lalanne C."/>
            <person name="Gautier V."/>
            <person name="Ament-Velasquez S.L."/>
            <person name="Kruys A."/>
            <person name="Hutchinson M.I."/>
            <person name="Powell A.J."/>
            <person name="Barry K."/>
            <person name="Miller A.N."/>
            <person name="Grigoriev I.V."/>
            <person name="Debuchy R."/>
            <person name="Gladieux P."/>
            <person name="Thoren M.H."/>
            <person name="Johannesson H."/>
        </authorList>
    </citation>
    <scope>NUCLEOTIDE SEQUENCE</scope>
    <source>
        <strain evidence="5">CBS 333.67</strain>
    </source>
</reference>
<dbReference type="GO" id="GO:0016906">
    <property type="term" value="F:sterol 3-beta-glucosyltransferase activity"/>
    <property type="evidence" value="ECO:0007669"/>
    <property type="project" value="UniProtKB-ARBA"/>
</dbReference>
<dbReference type="PANTHER" id="PTHR48050:SF27">
    <property type="entry name" value="GLUCOSYLTRANSFERASE, PUTATIVE (AFU_ORTHOLOGUE AFUA_7G04880)-RELATED"/>
    <property type="match status" value="1"/>
</dbReference>
<dbReference type="FunFam" id="3.40.50.2000:FF:000009">
    <property type="entry name" value="Sterol 3-beta-glucosyltransferase UGT80A2"/>
    <property type="match status" value="1"/>
</dbReference>
<organism evidence="5 6">
    <name type="scientific">Chaetomium strumarium</name>
    <dbReference type="NCBI Taxonomy" id="1170767"/>
    <lineage>
        <taxon>Eukaryota</taxon>
        <taxon>Fungi</taxon>
        <taxon>Dikarya</taxon>
        <taxon>Ascomycota</taxon>
        <taxon>Pezizomycotina</taxon>
        <taxon>Sordariomycetes</taxon>
        <taxon>Sordariomycetidae</taxon>
        <taxon>Sordariales</taxon>
        <taxon>Chaetomiaceae</taxon>
        <taxon>Chaetomium</taxon>
    </lineage>
</organism>
<dbReference type="GO" id="GO:0005975">
    <property type="term" value="P:carbohydrate metabolic process"/>
    <property type="evidence" value="ECO:0007669"/>
    <property type="project" value="InterPro"/>
</dbReference>
<dbReference type="Gene3D" id="3.40.50.2000">
    <property type="entry name" value="Glycogen Phosphorylase B"/>
    <property type="match status" value="2"/>
</dbReference>
<feature type="compositionally biased region" description="Basic and acidic residues" evidence="2">
    <location>
        <begin position="1"/>
        <end position="11"/>
    </location>
</feature>
<dbReference type="SUPFAM" id="SSF53756">
    <property type="entry name" value="UDP-Glycosyltransferase/glycogen phosphorylase"/>
    <property type="match status" value="1"/>
</dbReference>
<feature type="domain" description="Glycosyltransferase family 28 N-terminal" evidence="3">
    <location>
        <begin position="86"/>
        <end position="234"/>
    </location>
</feature>
<feature type="region of interest" description="Disordered" evidence="2">
    <location>
        <begin position="1"/>
        <end position="31"/>
    </location>
</feature>
<keyword evidence="1" id="KW-0808">Transferase</keyword>
<feature type="domain" description="Erythromycin biosynthesis protein CIII-like C-terminal" evidence="4">
    <location>
        <begin position="404"/>
        <end position="493"/>
    </location>
</feature>
<evidence type="ECO:0000259" key="4">
    <source>
        <dbReference type="Pfam" id="PF06722"/>
    </source>
</evidence>
<evidence type="ECO:0000313" key="5">
    <source>
        <dbReference type="EMBL" id="KAK3307727.1"/>
    </source>
</evidence>